<name>V8NIX7_OPHHA</name>
<sequence>MEKKEAPSICKPVEENNSRNFHIPILYVLVAIGFAAWITLFFLGLEKCK</sequence>
<organism evidence="2 3">
    <name type="scientific">Ophiophagus hannah</name>
    <name type="common">King cobra</name>
    <name type="synonym">Naja hannah</name>
    <dbReference type="NCBI Taxonomy" id="8665"/>
    <lineage>
        <taxon>Eukaryota</taxon>
        <taxon>Metazoa</taxon>
        <taxon>Chordata</taxon>
        <taxon>Craniata</taxon>
        <taxon>Vertebrata</taxon>
        <taxon>Euteleostomi</taxon>
        <taxon>Lepidosauria</taxon>
        <taxon>Squamata</taxon>
        <taxon>Bifurcata</taxon>
        <taxon>Unidentata</taxon>
        <taxon>Episquamata</taxon>
        <taxon>Toxicofera</taxon>
        <taxon>Serpentes</taxon>
        <taxon>Colubroidea</taxon>
        <taxon>Elapidae</taxon>
        <taxon>Elapinae</taxon>
        <taxon>Ophiophagus</taxon>
    </lineage>
</organism>
<gene>
    <name evidence="2" type="ORF">L345_12212</name>
</gene>
<evidence type="ECO:0000313" key="2">
    <source>
        <dbReference type="EMBL" id="ETE62035.1"/>
    </source>
</evidence>
<keyword evidence="1" id="KW-1133">Transmembrane helix</keyword>
<dbReference type="OrthoDB" id="6133475at2759"/>
<protein>
    <submittedName>
        <fullName evidence="2">Uncharacterized protein</fullName>
    </submittedName>
</protein>
<reference evidence="2 3" key="1">
    <citation type="journal article" date="2013" name="Proc. Natl. Acad. Sci. U.S.A.">
        <title>The king cobra genome reveals dynamic gene evolution and adaptation in the snake venom system.</title>
        <authorList>
            <person name="Vonk F.J."/>
            <person name="Casewell N.R."/>
            <person name="Henkel C.V."/>
            <person name="Heimberg A.M."/>
            <person name="Jansen H.J."/>
            <person name="McCleary R.J."/>
            <person name="Kerkkamp H.M."/>
            <person name="Vos R.A."/>
            <person name="Guerreiro I."/>
            <person name="Calvete J.J."/>
            <person name="Wuster W."/>
            <person name="Woods A.E."/>
            <person name="Logan J.M."/>
            <person name="Harrison R.A."/>
            <person name="Castoe T.A."/>
            <person name="de Koning A.P."/>
            <person name="Pollock D.D."/>
            <person name="Yandell M."/>
            <person name="Calderon D."/>
            <person name="Renjifo C."/>
            <person name="Currier R.B."/>
            <person name="Salgado D."/>
            <person name="Pla D."/>
            <person name="Sanz L."/>
            <person name="Hyder A.S."/>
            <person name="Ribeiro J.M."/>
            <person name="Arntzen J.W."/>
            <person name="van den Thillart G.E."/>
            <person name="Boetzer M."/>
            <person name="Pirovano W."/>
            <person name="Dirks R.P."/>
            <person name="Spaink H.P."/>
            <person name="Duboule D."/>
            <person name="McGlinn E."/>
            <person name="Kini R.M."/>
            <person name="Richardson M.K."/>
        </authorList>
    </citation>
    <scope>NUCLEOTIDE SEQUENCE</scope>
    <source>
        <tissue evidence="2">Blood</tissue>
    </source>
</reference>
<feature type="transmembrane region" description="Helical" evidence="1">
    <location>
        <begin position="25"/>
        <end position="45"/>
    </location>
</feature>
<keyword evidence="1" id="KW-0472">Membrane</keyword>
<evidence type="ECO:0000256" key="1">
    <source>
        <dbReference type="SAM" id="Phobius"/>
    </source>
</evidence>
<dbReference type="Proteomes" id="UP000018936">
    <property type="component" value="Unassembled WGS sequence"/>
</dbReference>
<comment type="caution">
    <text evidence="2">The sequence shown here is derived from an EMBL/GenBank/DDBJ whole genome shotgun (WGS) entry which is preliminary data.</text>
</comment>
<evidence type="ECO:0000313" key="3">
    <source>
        <dbReference type="Proteomes" id="UP000018936"/>
    </source>
</evidence>
<dbReference type="AlphaFoldDB" id="V8NIX7"/>
<accession>V8NIX7</accession>
<keyword evidence="3" id="KW-1185">Reference proteome</keyword>
<dbReference type="EMBL" id="AZIM01003505">
    <property type="protein sequence ID" value="ETE62035.1"/>
    <property type="molecule type" value="Genomic_DNA"/>
</dbReference>
<proteinExistence type="predicted"/>
<keyword evidence="1" id="KW-0812">Transmembrane</keyword>